<evidence type="ECO:0000313" key="3">
    <source>
        <dbReference type="EMBL" id="KHJ78143.1"/>
    </source>
</evidence>
<dbReference type="Gene3D" id="2.60.40.10">
    <property type="entry name" value="Immunoglobulins"/>
    <property type="match status" value="1"/>
</dbReference>
<dbReference type="InterPro" id="IPR013098">
    <property type="entry name" value="Ig_I-set"/>
</dbReference>
<dbReference type="AlphaFoldDB" id="A0A0B1RYM9"/>
<gene>
    <name evidence="3" type="ORF">OESDEN_22237</name>
</gene>
<feature type="domain" description="Ig-like" evidence="2">
    <location>
        <begin position="41"/>
        <end position="101"/>
    </location>
</feature>
<dbReference type="EMBL" id="KN610066">
    <property type="protein sequence ID" value="KHJ78143.1"/>
    <property type="molecule type" value="Genomic_DNA"/>
</dbReference>
<dbReference type="InterPro" id="IPR036179">
    <property type="entry name" value="Ig-like_dom_sf"/>
</dbReference>
<name>A0A0B1RYM9_OESDE</name>
<proteinExistence type="predicted"/>
<dbReference type="PROSITE" id="PS50835">
    <property type="entry name" value="IG_LIKE"/>
    <property type="match status" value="1"/>
</dbReference>
<keyword evidence="4" id="KW-1185">Reference proteome</keyword>
<reference evidence="3 4" key="1">
    <citation type="submission" date="2014-03" db="EMBL/GenBank/DDBJ databases">
        <title>Draft genome of the hookworm Oesophagostomum dentatum.</title>
        <authorList>
            <person name="Mitreva M."/>
        </authorList>
    </citation>
    <scope>NUCLEOTIDE SEQUENCE [LARGE SCALE GENOMIC DNA]</scope>
    <source>
        <strain evidence="3 4">OD-Hann</strain>
    </source>
</reference>
<dbReference type="InterPro" id="IPR013783">
    <property type="entry name" value="Ig-like_fold"/>
</dbReference>
<feature type="region of interest" description="Disordered" evidence="1">
    <location>
        <begin position="20"/>
        <end position="47"/>
    </location>
</feature>
<dbReference type="SUPFAM" id="SSF48726">
    <property type="entry name" value="Immunoglobulin"/>
    <property type="match status" value="1"/>
</dbReference>
<accession>A0A0B1RYM9</accession>
<organism evidence="3 4">
    <name type="scientific">Oesophagostomum dentatum</name>
    <name type="common">Nodular worm</name>
    <dbReference type="NCBI Taxonomy" id="61180"/>
    <lineage>
        <taxon>Eukaryota</taxon>
        <taxon>Metazoa</taxon>
        <taxon>Ecdysozoa</taxon>
        <taxon>Nematoda</taxon>
        <taxon>Chromadorea</taxon>
        <taxon>Rhabditida</taxon>
        <taxon>Rhabditina</taxon>
        <taxon>Rhabditomorpha</taxon>
        <taxon>Strongyloidea</taxon>
        <taxon>Strongylidae</taxon>
        <taxon>Oesophagostomum</taxon>
    </lineage>
</organism>
<sequence length="101" mass="11204">MYKPSFVVLALPYIRIAPSTSRGPSRCASPLPTYTTNEPRPPVITRPLTGATVTVGSRELLELEVDGNPTPTVEWYHDGKLVAESRTLRTILRLQGTSYNY</sequence>
<evidence type="ECO:0000313" key="4">
    <source>
        <dbReference type="Proteomes" id="UP000053660"/>
    </source>
</evidence>
<protein>
    <recommendedName>
        <fullName evidence="2">Ig-like domain-containing protein</fullName>
    </recommendedName>
</protein>
<dbReference type="Pfam" id="PF07679">
    <property type="entry name" value="I-set"/>
    <property type="match status" value="1"/>
</dbReference>
<dbReference type="Proteomes" id="UP000053660">
    <property type="component" value="Unassembled WGS sequence"/>
</dbReference>
<dbReference type="OrthoDB" id="2152335at2759"/>
<evidence type="ECO:0000256" key="1">
    <source>
        <dbReference type="SAM" id="MobiDB-lite"/>
    </source>
</evidence>
<dbReference type="InterPro" id="IPR007110">
    <property type="entry name" value="Ig-like_dom"/>
</dbReference>
<evidence type="ECO:0000259" key="2">
    <source>
        <dbReference type="PROSITE" id="PS50835"/>
    </source>
</evidence>